<evidence type="ECO:0000256" key="7">
    <source>
        <dbReference type="SAM" id="Phobius"/>
    </source>
</evidence>
<dbReference type="GO" id="GO:0005886">
    <property type="term" value="C:plasma membrane"/>
    <property type="evidence" value="ECO:0007669"/>
    <property type="project" value="UniProtKB-SubCell"/>
</dbReference>
<evidence type="ECO:0000256" key="1">
    <source>
        <dbReference type="ARBA" id="ARBA00004651"/>
    </source>
</evidence>
<feature type="transmembrane region" description="Helical" evidence="7">
    <location>
        <begin position="367"/>
        <end position="388"/>
    </location>
</feature>
<dbReference type="KEGG" id="alt:ambt_11315"/>
<dbReference type="eggNOG" id="COG2244">
    <property type="taxonomic scope" value="Bacteria"/>
</dbReference>
<accession>F5ZD22</accession>
<comment type="similarity">
    <text evidence="2">Belongs to the polysaccharide synthase family.</text>
</comment>
<feature type="transmembrane region" description="Helical" evidence="7">
    <location>
        <begin position="312"/>
        <end position="330"/>
    </location>
</feature>
<feature type="transmembrane region" description="Helical" evidence="7">
    <location>
        <begin position="104"/>
        <end position="123"/>
    </location>
</feature>
<evidence type="ECO:0000256" key="3">
    <source>
        <dbReference type="ARBA" id="ARBA00022475"/>
    </source>
</evidence>
<feature type="transmembrane region" description="Helical" evidence="7">
    <location>
        <begin position="70"/>
        <end position="92"/>
    </location>
</feature>
<evidence type="ECO:0000256" key="5">
    <source>
        <dbReference type="ARBA" id="ARBA00022989"/>
    </source>
</evidence>
<dbReference type="HOGENOM" id="CLU_026911_3_2_6"/>
<protein>
    <submittedName>
        <fullName evidence="8">Polysaccharide biosynthesis protein</fullName>
    </submittedName>
</protein>
<name>F5ZD22_ALTNA</name>
<evidence type="ECO:0000256" key="2">
    <source>
        <dbReference type="ARBA" id="ARBA00007430"/>
    </source>
</evidence>
<feature type="transmembrane region" description="Helical" evidence="7">
    <location>
        <begin position="247"/>
        <end position="268"/>
    </location>
</feature>
<keyword evidence="9" id="KW-1185">Reference proteome</keyword>
<feature type="transmembrane region" description="Helical" evidence="7">
    <location>
        <begin position="280"/>
        <end position="300"/>
    </location>
</feature>
<dbReference type="EMBL" id="CP002339">
    <property type="protein sequence ID" value="AEF03784.1"/>
    <property type="molecule type" value="Genomic_DNA"/>
</dbReference>
<keyword evidence="5 7" id="KW-1133">Transmembrane helix</keyword>
<keyword evidence="4 7" id="KW-0812">Transmembrane</keyword>
<evidence type="ECO:0000256" key="4">
    <source>
        <dbReference type="ARBA" id="ARBA00022692"/>
    </source>
</evidence>
<gene>
    <name evidence="8" type="ordered locus">ambt_11315</name>
</gene>
<evidence type="ECO:0000256" key="6">
    <source>
        <dbReference type="ARBA" id="ARBA00023136"/>
    </source>
</evidence>
<sequence>MAIAQVILQGLVMVSDLGLVPSIVRSKNVSDSRFLNTAWTLQFIRNCLLWMITLAISFPIATFYERSELVYLIPLAALALLVSGLFPIKVILASRSMNLFRVTSIQLAGQVIGTSVSVILAFYYKNALIFVIGALLAELSRLFLYRCYLKGANNSFEWHKPSVHELFTFGKWIFVSSTFGFVVQHANVFILGKLLAAHTFGIYTVALVLAMLPITVCHMLNGKVLLPLFSEMSRNGASVHDIQKGRYIVLAGGTLVTLFLMFISPYFFPLLYDDRYSLAGYISLLVLMASLPELLLIVTLNKLMVDGRSKTFALLTLFRGSLLVILGITLATSYGIVGVCIASLISGLTTYILALKVKGMGVLVKPTYEALIFIVFFVVSVGCIFLYSEGLTKVTLLT</sequence>
<feature type="transmembrane region" description="Helical" evidence="7">
    <location>
        <begin position="169"/>
        <end position="190"/>
    </location>
</feature>
<organism evidence="8 9">
    <name type="scientific">Alteromonas naphthalenivorans</name>
    <dbReference type="NCBI Taxonomy" id="715451"/>
    <lineage>
        <taxon>Bacteria</taxon>
        <taxon>Pseudomonadati</taxon>
        <taxon>Pseudomonadota</taxon>
        <taxon>Gammaproteobacteria</taxon>
        <taxon>Alteromonadales</taxon>
        <taxon>Alteromonadaceae</taxon>
        <taxon>Alteromonas/Salinimonas group</taxon>
        <taxon>Alteromonas</taxon>
    </lineage>
</organism>
<dbReference type="PANTHER" id="PTHR30250">
    <property type="entry name" value="PST FAMILY PREDICTED COLANIC ACID TRANSPORTER"/>
    <property type="match status" value="1"/>
</dbReference>
<dbReference type="InterPro" id="IPR050833">
    <property type="entry name" value="Poly_Biosynth_Transport"/>
</dbReference>
<comment type="subcellular location">
    <subcellularLocation>
        <location evidence="1">Cell membrane</location>
        <topology evidence="1">Multi-pass membrane protein</topology>
    </subcellularLocation>
</comment>
<keyword evidence="6 7" id="KW-0472">Membrane</keyword>
<feature type="transmembrane region" description="Helical" evidence="7">
    <location>
        <begin position="202"/>
        <end position="226"/>
    </location>
</feature>
<feature type="transmembrane region" description="Helical" evidence="7">
    <location>
        <begin position="336"/>
        <end position="355"/>
    </location>
</feature>
<reference evidence="8 9" key="1">
    <citation type="journal article" date="2011" name="J. Bacteriol.">
        <title>Complete genome sequence of the polycyclic aromatic hydrocarbon-degrading bacterium Alteromonas sp. strain SN2.</title>
        <authorList>
            <person name="Jin H.M."/>
            <person name="Jeong H."/>
            <person name="Moon E.J."/>
            <person name="Math R.K."/>
            <person name="Lee K."/>
            <person name="Kim H.J."/>
            <person name="Jeon C.O."/>
            <person name="Oh T.K."/>
            <person name="Kim J.F."/>
        </authorList>
    </citation>
    <scope>NUCLEOTIDE SEQUENCE [LARGE SCALE GENOMIC DNA]</scope>
    <source>
        <strain evidence="9">JCM 17741 / KACC 18427 / KCTC 11700BP / SN2</strain>
    </source>
</reference>
<evidence type="ECO:0000313" key="9">
    <source>
        <dbReference type="Proteomes" id="UP000000683"/>
    </source>
</evidence>
<feature type="transmembrane region" description="Helical" evidence="7">
    <location>
        <begin position="129"/>
        <end position="148"/>
    </location>
</feature>
<feature type="transmembrane region" description="Helical" evidence="7">
    <location>
        <begin position="47"/>
        <end position="64"/>
    </location>
</feature>
<keyword evidence="3" id="KW-1003">Cell membrane</keyword>
<proteinExistence type="inferred from homology"/>
<evidence type="ECO:0000313" key="8">
    <source>
        <dbReference type="EMBL" id="AEF03784.1"/>
    </source>
</evidence>
<dbReference type="Proteomes" id="UP000000683">
    <property type="component" value="Chromosome"/>
</dbReference>
<dbReference type="PANTHER" id="PTHR30250:SF10">
    <property type="entry name" value="LIPOPOLYSACCHARIDE BIOSYNTHESIS PROTEIN WZXC"/>
    <property type="match status" value="1"/>
</dbReference>
<dbReference type="Pfam" id="PF13440">
    <property type="entry name" value="Polysacc_synt_3"/>
    <property type="match status" value="1"/>
</dbReference>
<dbReference type="AlphaFoldDB" id="F5ZD22"/>